<evidence type="ECO:0000313" key="9">
    <source>
        <dbReference type="Proteomes" id="UP000663829"/>
    </source>
</evidence>
<dbReference type="EMBL" id="CAJOBA010007026">
    <property type="protein sequence ID" value="CAF3790464.1"/>
    <property type="molecule type" value="Genomic_DNA"/>
</dbReference>
<evidence type="ECO:0000256" key="1">
    <source>
        <dbReference type="ARBA" id="ARBA00022723"/>
    </source>
</evidence>
<reference evidence="6" key="1">
    <citation type="submission" date="2021-02" db="EMBL/GenBank/DDBJ databases">
        <authorList>
            <person name="Nowell W R."/>
        </authorList>
    </citation>
    <scope>NUCLEOTIDE SEQUENCE</scope>
</reference>
<evidence type="ECO:0000313" key="6">
    <source>
        <dbReference type="EMBL" id="CAF1462479.1"/>
    </source>
</evidence>
<keyword evidence="1" id="KW-0479">Metal-binding</keyword>
<dbReference type="Proteomes" id="UP000663829">
    <property type="component" value="Unassembled WGS sequence"/>
</dbReference>
<comment type="caution">
    <text evidence="6">The sequence shown here is derived from an EMBL/GenBank/DDBJ whole genome shotgun (WGS) entry which is preliminary data.</text>
</comment>
<evidence type="ECO:0000313" key="8">
    <source>
        <dbReference type="EMBL" id="CAF4332426.1"/>
    </source>
</evidence>
<keyword evidence="9" id="KW-1185">Reference proteome</keyword>
<name>A0A815QFE8_9BILA</name>
<dbReference type="OrthoDB" id="10029846at2759"/>
<dbReference type="EMBL" id="CAJNOQ010020080">
    <property type="protein sequence ID" value="CAF1462479.1"/>
    <property type="molecule type" value="Genomic_DNA"/>
</dbReference>
<dbReference type="InterPro" id="IPR007588">
    <property type="entry name" value="Znf_FLYWCH"/>
</dbReference>
<evidence type="ECO:0000256" key="2">
    <source>
        <dbReference type="ARBA" id="ARBA00022771"/>
    </source>
</evidence>
<accession>A0A815QFE8</accession>
<protein>
    <recommendedName>
        <fullName evidence="4">FLYWCH-type domain-containing protein</fullName>
    </recommendedName>
</protein>
<evidence type="ECO:0000256" key="3">
    <source>
        <dbReference type="ARBA" id="ARBA00022833"/>
    </source>
</evidence>
<dbReference type="EMBL" id="CAJNOK010007016">
    <property type="protein sequence ID" value="CAF1021830.1"/>
    <property type="molecule type" value="Genomic_DNA"/>
</dbReference>
<dbReference type="Pfam" id="PF04500">
    <property type="entry name" value="FLYWCH"/>
    <property type="match status" value="1"/>
</dbReference>
<evidence type="ECO:0000313" key="5">
    <source>
        <dbReference type="EMBL" id="CAF1021830.1"/>
    </source>
</evidence>
<keyword evidence="3" id="KW-0862">Zinc</keyword>
<dbReference type="Proteomes" id="UP000681722">
    <property type="component" value="Unassembled WGS sequence"/>
</dbReference>
<dbReference type="Gene3D" id="2.20.25.240">
    <property type="match status" value="1"/>
</dbReference>
<dbReference type="GO" id="GO:0008270">
    <property type="term" value="F:zinc ion binding"/>
    <property type="evidence" value="ECO:0007669"/>
    <property type="project" value="UniProtKB-KW"/>
</dbReference>
<feature type="domain" description="FLYWCH-type" evidence="4">
    <location>
        <begin position="7"/>
        <end position="69"/>
    </location>
</feature>
<sequence>MEVVLLNTSRDNPLLVYQGYSYIQDGSYKNKIYWKCEHSRNPAIKCHARLHTDAVASKVIFISSQTHNHGRNACKLEIRKVYDDLKQCATTEQPMNDIIVRCTSKMSVEARKKLTKLKHIKRLVHYHRKKQIKPIAKETLSDANLLLTKTLKNESFLQYDSGEESENRFMIFSTEDNLHLLEDALDFHMDSTSCQFIVPDSFSKFCIFYVNRNNEFIPALYALLKSEVSYDLLFGRILMLIPNWNPLLFISDFEIKPTNSVRRIFPGISVIGSYVHYKRIIFQRLQVIIYHL</sequence>
<organism evidence="6 9">
    <name type="scientific">Didymodactylos carnosus</name>
    <dbReference type="NCBI Taxonomy" id="1234261"/>
    <lineage>
        <taxon>Eukaryota</taxon>
        <taxon>Metazoa</taxon>
        <taxon>Spiralia</taxon>
        <taxon>Gnathifera</taxon>
        <taxon>Rotifera</taxon>
        <taxon>Eurotatoria</taxon>
        <taxon>Bdelloidea</taxon>
        <taxon>Philodinida</taxon>
        <taxon>Philodinidae</taxon>
        <taxon>Didymodactylos</taxon>
    </lineage>
</organism>
<proteinExistence type="predicted"/>
<dbReference type="EMBL" id="CAJOBC010085538">
    <property type="protein sequence ID" value="CAF4332426.1"/>
    <property type="molecule type" value="Genomic_DNA"/>
</dbReference>
<dbReference type="Proteomes" id="UP000682733">
    <property type="component" value="Unassembled WGS sequence"/>
</dbReference>
<keyword evidence="2" id="KW-0863">Zinc-finger</keyword>
<dbReference type="Proteomes" id="UP000677228">
    <property type="component" value="Unassembled WGS sequence"/>
</dbReference>
<gene>
    <name evidence="6" type="ORF">GPM918_LOCUS35140</name>
    <name evidence="5" type="ORF">OVA965_LOCUS15544</name>
    <name evidence="8" type="ORF">SRO942_LOCUS35854</name>
    <name evidence="7" type="ORF">TMI583_LOCUS15551</name>
</gene>
<evidence type="ECO:0000313" key="7">
    <source>
        <dbReference type="EMBL" id="CAF3790464.1"/>
    </source>
</evidence>
<dbReference type="AlphaFoldDB" id="A0A815QFE8"/>
<evidence type="ECO:0000259" key="4">
    <source>
        <dbReference type="Pfam" id="PF04500"/>
    </source>
</evidence>